<name>A0A2P2JGY9_RHIMU</name>
<dbReference type="InterPro" id="IPR027417">
    <property type="entry name" value="P-loop_NTPase"/>
</dbReference>
<accession>A0A2P2JGY9</accession>
<feature type="region of interest" description="Disordered" evidence="1">
    <location>
        <begin position="1"/>
        <end position="28"/>
    </location>
</feature>
<sequence length="191" mass="21071">MGGDRAAPPSVTSGEPPSEDQDFSQVSSFAEPFFQPRDDIASCGKLESGIMNGKYESVLGGFEEVSCRISRSSLELEANQRRRRNVHREVLLIYDQLRSRSGSLMEAKNKILSYTPGQWIEKMGDLKLSDYDVPKTTTLLLIGPNGSGKSSLVNRISKVLEDDIFAPERAQVSCMCYSICCFAECLGSEVL</sequence>
<reference evidence="2" key="1">
    <citation type="submission" date="2018-02" db="EMBL/GenBank/DDBJ databases">
        <title>Rhizophora mucronata_Transcriptome.</title>
        <authorList>
            <person name="Meera S.P."/>
            <person name="Sreeshan A."/>
            <person name="Augustine A."/>
        </authorList>
    </citation>
    <scope>NUCLEOTIDE SEQUENCE</scope>
    <source>
        <tissue evidence="2">Leaf</tissue>
    </source>
</reference>
<dbReference type="PANTHER" id="PTHR14241:SF32">
    <property type="entry name" value="VWFA DOMAIN-CONTAINING PROTEIN-RELATED"/>
    <property type="match status" value="1"/>
</dbReference>
<organism evidence="2">
    <name type="scientific">Rhizophora mucronata</name>
    <name type="common">Asiatic mangrove</name>
    <dbReference type="NCBI Taxonomy" id="61149"/>
    <lineage>
        <taxon>Eukaryota</taxon>
        <taxon>Viridiplantae</taxon>
        <taxon>Streptophyta</taxon>
        <taxon>Embryophyta</taxon>
        <taxon>Tracheophyta</taxon>
        <taxon>Spermatophyta</taxon>
        <taxon>Magnoliopsida</taxon>
        <taxon>eudicotyledons</taxon>
        <taxon>Gunneridae</taxon>
        <taxon>Pentapetalae</taxon>
        <taxon>rosids</taxon>
        <taxon>fabids</taxon>
        <taxon>Malpighiales</taxon>
        <taxon>Rhizophoraceae</taxon>
        <taxon>Rhizophora</taxon>
    </lineage>
</organism>
<dbReference type="AlphaFoldDB" id="A0A2P2JGY9"/>
<dbReference type="SUPFAM" id="SSF52540">
    <property type="entry name" value="P-loop containing nucleoside triphosphate hydrolases"/>
    <property type="match status" value="1"/>
</dbReference>
<proteinExistence type="predicted"/>
<evidence type="ECO:0000313" key="2">
    <source>
        <dbReference type="EMBL" id="MBW92737.1"/>
    </source>
</evidence>
<dbReference type="EMBL" id="GGEC01012254">
    <property type="protein sequence ID" value="MBW92737.1"/>
    <property type="molecule type" value="Transcribed_RNA"/>
</dbReference>
<protein>
    <submittedName>
        <fullName evidence="2">Uncharacterized protein</fullName>
    </submittedName>
</protein>
<dbReference type="PANTHER" id="PTHR14241">
    <property type="entry name" value="INTERFERON-INDUCED PROTEIN 44"/>
    <property type="match status" value="1"/>
</dbReference>
<evidence type="ECO:0000256" key="1">
    <source>
        <dbReference type="SAM" id="MobiDB-lite"/>
    </source>
</evidence>